<feature type="transmembrane region" description="Helical" evidence="1">
    <location>
        <begin position="98"/>
        <end position="118"/>
    </location>
</feature>
<evidence type="ECO:0000313" key="2">
    <source>
        <dbReference type="EMBL" id="GGG69547.1"/>
    </source>
</evidence>
<protein>
    <submittedName>
        <fullName evidence="2">Uncharacterized protein</fullName>
    </submittedName>
</protein>
<gene>
    <name evidence="2" type="ORF">GCM10011585_09520</name>
</gene>
<evidence type="ECO:0000313" key="3">
    <source>
        <dbReference type="Proteomes" id="UP000647241"/>
    </source>
</evidence>
<sequence length="131" mass="14801">MKSILDEHSLLMETGRAGGGSGLPKINVAAKASMVNRTHRVVRERARMLEARRSRIRSLWIPLAVSSVFLLLICSAVWTVLDGYELIPIGVPDSSDQFLVLALWFFPLSMALLVTVWFRRMRKRSGSETMR</sequence>
<keyword evidence="1" id="KW-0812">Transmembrane</keyword>
<keyword evidence="1" id="KW-1133">Transmembrane helix</keyword>
<dbReference type="Proteomes" id="UP000647241">
    <property type="component" value="Unassembled WGS sequence"/>
</dbReference>
<dbReference type="AlphaFoldDB" id="A0A917M0J3"/>
<name>A0A917M0J3_9BACT</name>
<feature type="transmembrane region" description="Helical" evidence="1">
    <location>
        <begin position="59"/>
        <end position="78"/>
    </location>
</feature>
<proteinExistence type="predicted"/>
<dbReference type="EMBL" id="BMGT01000001">
    <property type="protein sequence ID" value="GGG69547.1"/>
    <property type="molecule type" value="Genomic_DNA"/>
</dbReference>
<dbReference type="RefSeq" id="WP_188552957.1">
    <property type="nucleotide sequence ID" value="NZ_BMGT01000001.1"/>
</dbReference>
<keyword evidence="3" id="KW-1185">Reference proteome</keyword>
<reference evidence="2" key="1">
    <citation type="journal article" date="2014" name="Int. J. Syst. Evol. Microbiol.">
        <title>Complete genome sequence of Corynebacterium casei LMG S-19264T (=DSM 44701T), isolated from a smear-ripened cheese.</title>
        <authorList>
            <consortium name="US DOE Joint Genome Institute (JGI-PGF)"/>
            <person name="Walter F."/>
            <person name="Albersmeier A."/>
            <person name="Kalinowski J."/>
            <person name="Ruckert C."/>
        </authorList>
    </citation>
    <scope>NUCLEOTIDE SEQUENCE</scope>
    <source>
        <strain evidence="2">CGMCC 1.12997</strain>
    </source>
</reference>
<evidence type="ECO:0000256" key="1">
    <source>
        <dbReference type="SAM" id="Phobius"/>
    </source>
</evidence>
<organism evidence="2 3">
    <name type="scientific">Edaphobacter dinghuensis</name>
    <dbReference type="NCBI Taxonomy" id="1560005"/>
    <lineage>
        <taxon>Bacteria</taxon>
        <taxon>Pseudomonadati</taxon>
        <taxon>Acidobacteriota</taxon>
        <taxon>Terriglobia</taxon>
        <taxon>Terriglobales</taxon>
        <taxon>Acidobacteriaceae</taxon>
        <taxon>Edaphobacter</taxon>
    </lineage>
</organism>
<comment type="caution">
    <text evidence="2">The sequence shown here is derived from an EMBL/GenBank/DDBJ whole genome shotgun (WGS) entry which is preliminary data.</text>
</comment>
<accession>A0A917M0J3</accession>
<keyword evidence="1" id="KW-0472">Membrane</keyword>
<reference evidence="2" key="2">
    <citation type="submission" date="2020-09" db="EMBL/GenBank/DDBJ databases">
        <authorList>
            <person name="Sun Q."/>
            <person name="Zhou Y."/>
        </authorList>
    </citation>
    <scope>NUCLEOTIDE SEQUENCE</scope>
    <source>
        <strain evidence="2">CGMCC 1.12997</strain>
    </source>
</reference>